<feature type="binding site" evidence="4">
    <location>
        <begin position="10"/>
        <end position="11"/>
    </location>
    <ligand>
        <name>D-ribulose 5-phosphate</name>
        <dbReference type="ChEBI" id="CHEBI:58121"/>
    </ligand>
</feature>
<dbReference type="InterPro" id="IPR036569">
    <property type="entry name" value="RpiB_LacA_LacB_sf"/>
</dbReference>
<dbReference type="InterPro" id="IPR004785">
    <property type="entry name" value="RpiB"/>
</dbReference>
<comment type="similarity">
    <text evidence="1">Belongs to the LacAB/RpiB family.</text>
</comment>
<protein>
    <submittedName>
        <fullName evidence="5">Ribose-5-phosphate isomerase</fullName>
    </submittedName>
</protein>
<evidence type="ECO:0000256" key="4">
    <source>
        <dbReference type="PIRSR" id="PIRSR005384-2"/>
    </source>
</evidence>
<dbReference type="PIRSF" id="PIRSF005384">
    <property type="entry name" value="RpiB_LacA_B"/>
    <property type="match status" value="1"/>
</dbReference>
<dbReference type="Gene3D" id="3.40.1400.10">
    <property type="entry name" value="Sugar-phosphate isomerase, RpiB/LacA/LacB"/>
    <property type="match status" value="1"/>
</dbReference>
<dbReference type="SUPFAM" id="SSF89623">
    <property type="entry name" value="Ribose/Galactose isomerase RpiB/AlsB"/>
    <property type="match status" value="1"/>
</dbReference>
<feature type="binding site" evidence="4">
    <location>
        <position position="138"/>
    </location>
    <ligand>
        <name>D-ribulose 5-phosphate</name>
        <dbReference type="ChEBI" id="CHEBI:58121"/>
    </ligand>
</feature>
<feature type="binding site" evidence="4">
    <location>
        <position position="134"/>
    </location>
    <ligand>
        <name>D-ribulose 5-phosphate</name>
        <dbReference type="ChEBI" id="CHEBI:58121"/>
    </ligand>
</feature>
<evidence type="ECO:0000313" key="5">
    <source>
        <dbReference type="EMBL" id="EXU61363.1"/>
    </source>
</evidence>
<dbReference type="PANTHER" id="PTHR30345">
    <property type="entry name" value="RIBOSE-5-PHOSPHATE ISOMERASE B"/>
    <property type="match status" value="1"/>
</dbReference>
<evidence type="ECO:0000256" key="3">
    <source>
        <dbReference type="PIRSR" id="PIRSR005384-1"/>
    </source>
</evidence>
<dbReference type="GO" id="GO:0019316">
    <property type="term" value="P:D-allose catabolic process"/>
    <property type="evidence" value="ECO:0007669"/>
    <property type="project" value="TreeGrafter"/>
</dbReference>
<dbReference type="GeneID" id="89471942"/>
<proteinExistence type="inferred from homology"/>
<gene>
    <name evidence="5" type="ORF">MOVI_1350</name>
</gene>
<dbReference type="InterPro" id="IPR003500">
    <property type="entry name" value="RpiB_LacA_LacB"/>
</dbReference>
<dbReference type="RefSeq" id="WP_044283990.1">
    <property type="nucleotide sequence ID" value="NZ_JFAD01000010.1"/>
</dbReference>
<dbReference type="AlphaFoldDB" id="A0A014M328"/>
<dbReference type="eggNOG" id="COG0698">
    <property type="taxonomic scope" value="Bacteria"/>
</dbReference>
<keyword evidence="2 5" id="KW-0413">Isomerase</keyword>
<feature type="active site" description="Proton donor" evidence="3">
    <location>
        <position position="100"/>
    </location>
</feature>
<evidence type="ECO:0000256" key="1">
    <source>
        <dbReference type="ARBA" id="ARBA00008754"/>
    </source>
</evidence>
<dbReference type="GO" id="GO:0004751">
    <property type="term" value="F:ribose-5-phosphate isomerase activity"/>
    <property type="evidence" value="ECO:0007669"/>
    <property type="project" value="TreeGrafter"/>
</dbReference>
<feature type="active site" description="Proton acceptor" evidence="3">
    <location>
        <position position="67"/>
    </location>
</feature>
<dbReference type="PATRIC" id="fig|1188239.3.peg.366"/>
<feature type="binding site" evidence="4">
    <location>
        <position position="101"/>
    </location>
    <ligand>
        <name>D-ribulose 5-phosphate</name>
        <dbReference type="ChEBI" id="CHEBI:58121"/>
    </ligand>
</feature>
<name>A0A014M328_9BACT</name>
<reference evidence="5 6" key="1">
    <citation type="submission" date="2014-03" db="EMBL/GenBank/DDBJ databases">
        <title>Genome sequence of Mycoplasma ovipneumoniae strain 14811.</title>
        <authorList>
            <person name="Sirand-Pugnet P."/>
            <person name="Breton M."/>
            <person name="Dordet-Frisoni E."/>
            <person name="Baranowski E."/>
            <person name="Barre A."/>
            <person name="Couture C."/>
            <person name="Dupuy V."/>
            <person name="Gaurivaud P."/>
            <person name="Jacob D."/>
            <person name="Lemaitre C."/>
            <person name="Manso-Silvan L."/>
            <person name="Nikolski M."/>
            <person name="Nouvel L.-X."/>
            <person name="Poumarat F."/>
            <person name="Tardy F."/>
            <person name="Thebault P."/>
            <person name="Theil S."/>
            <person name="Citti C."/>
            <person name="Thiaucourt F."/>
            <person name="Blanchard A."/>
        </authorList>
    </citation>
    <scope>NUCLEOTIDE SEQUENCE [LARGE SCALE GENOMIC DNA]</scope>
    <source>
        <strain evidence="5 6">14811</strain>
    </source>
</reference>
<dbReference type="NCBIfam" id="TIGR01120">
    <property type="entry name" value="rpiB"/>
    <property type="match status" value="1"/>
</dbReference>
<dbReference type="Proteomes" id="UP000020977">
    <property type="component" value="Unassembled WGS sequence"/>
</dbReference>
<dbReference type="NCBIfam" id="NF004051">
    <property type="entry name" value="PRK05571.1"/>
    <property type="match status" value="1"/>
</dbReference>
<dbReference type="Pfam" id="PF02502">
    <property type="entry name" value="LacAB_rpiB"/>
    <property type="match status" value="1"/>
</dbReference>
<evidence type="ECO:0000256" key="2">
    <source>
        <dbReference type="ARBA" id="ARBA00023235"/>
    </source>
</evidence>
<sequence>MPKKFAISSDHAGFERKKEIIQYLESLGHQVTDLGPYNDESSSYAIYGKKLANFLLENENQIGIGICGTGLGMSYALNRFKGIRAARVTNENDAFLAKLHNNANALALSGRFNSLEESKKIIDKFLEAEYEAGRHQSRIDELDK</sequence>
<dbReference type="GO" id="GO:0009052">
    <property type="term" value="P:pentose-phosphate shunt, non-oxidative branch"/>
    <property type="evidence" value="ECO:0007669"/>
    <property type="project" value="TreeGrafter"/>
</dbReference>
<comment type="caution">
    <text evidence="5">The sequence shown here is derived from an EMBL/GenBank/DDBJ whole genome shotgun (WGS) entry which is preliminary data.</text>
</comment>
<accession>A0A014M328</accession>
<feature type="binding site" evidence="4">
    <location>
        <begin position="68"/>
        <end position="72"/>
    </location>
    <ligand>
        <name>D-ribulose 5-phosphate</name>
        <dbReference type="ChEBI" id="CHEBI:58121"/>
    </ligand>
</feature>
<feature type="binding site" evidence="4">
    <location>
        <position position="111"/>
    </location>
    <ligand>
        <name>D-ribulose 5-phosphate</name>
        <dbReference type="ChEBI" id="CHEBI:58121"/>
    </ligand>
</feature>
<dbReference type="NCBIfam" id="TIGR00689">
    <property type="entry name" value="rpiB_lacA_lacB"/>
    <property type="match status" value="1"/>
</dbReference>
<organism evidence="5 6">
    <name type="scientific">Mesomycoplasma ovipneumoniae 14811</name>
    <dbReference type="NCBI Taxonomy" id="1188239"/>
    <lineage>
        <taxon>Bacteria</taxon>
        <taxon>Bacillati</taxon>
        <taxon>Mycoplasmatota</taxon>
        <taxon>Mycoplasmoidales</taxon>
        <taxon>Metamycoplasmataceae</taxon>
        <taxon>Mesomycoplasma</taxon>
    </lineage>
</organism>
<evidence type="ECO:0000313" key="6">
    <source>
        <dbReference type="Proteomes" id="UP000020977"/>
    </source>
</evidence>
<dbReference type="STRING" id="1188239.MOVI_1350"/>
<dbReference type="EMBL" id="JFAD01000010">
    <property type="protein sequence ID" value="EXU61363.1"/>
    <property type="molecule type" value="Genomic_DNA"/>
</dbReference>
<dbReference type="PANTHER" id="PTHR30345:SF0">
    <property type="entry name" value="DNA DAMAGE-REPAIR_TOLERATION PROTEIN DRT102"/>
    <property type="match status" value="1"/>
</dbReference>